<dbReference type="PROSITE" id="PS51679">
    <property type="entry name" value="SAM_MT_C5"/>
    <property type="match status" value="1"/>
</dbReference>
<evidence type="ECO:0000256" key="3">
    <source>
        <dbReference type="ARBA" id="ARBA00022679"/>
    </source>
</evidence>
<evidence type="ECO:0000256" key="4">
    <source>
        <dbReference type="ARBA" id="ARBA00022691"/>
    </source>
</evidence>
<feature type="compositionally biased region" description="Low complexity" evidence="6">
    <location>
        <begin position="258"/>
        <end position="280"/>
    </location>
</feature>
<evidence type="ECO:0000256" key="5">
    <source>
        <dbReference type="PROSITE-ProRule" id="PRU01016"/>
    </source>
</evidence>
<keyword evidence="2 5" id="KW-0489">Methyltransferase</keyword>
<dbReference type="InterPro" id="IPR050390">
    <property type="entry name" value="C5-Methyltransferase"/>
</dbReference>
<dbReference type="SUPFAM" id="SSF53335">
    <property type="entry name" value="S-adenosyl-L-methionine-dependent methyltransferases"/>
    <property type="match status" value="1"/>
</dbReference>
<gene>
    <name evidence="7" type="ORF">P153DRAFT_337553</name>
</gene>
<dbReference type="AlphaFoldDB" id="A0A6A6AIZ1"/>
<feature type="compositionally biased region" description="Basic and acidic residues" evidence="6">
    <location>
        <begin position="719"/>
        <end position="728"/>
    </location>
</feature>
<dbReference type="GO" id="GO:0003886">
    <property type="term" value="F:DNA (cytosine-5-)-methyltransferase activity"/>
    <property type="evidence" value="ECO:0007669"/>
    <property type="project" value="UniProtKB-EC"/>
</dbReference>
<dbReference type="Gene3D" id="3.90.120.10">
    <property type="entry name" value="DNA Methylase, subunit A, domain 2"/>
    <property type="match status" value="1"/>
</dbReference>
<evidence type="ECO:0000313" key="8">
    <source>
        <dbReference type="Proteomes" id="UP000799771"/>
    </source>
</evidence>
<dbReference type="GO" id="GO:0032259">
    <property type="term" value="P:methylation"/>
    <property type="evidence" value="ECO:0007669"/>
    <property type="project" value="UniProtKB-KW"/>
</dbReference>
<evidence type="ECO:0000256" key="2">
    <source>
        <dbReference type="ARBA" id="ARBA00022603"/>
    </source>
</evidence>
<organism evidence="7 8">
    <name type="scientific">Dothidotthia symphoricarpi CBS 119687</name>
    <dbReference type="NCBI Taxonomy" id="1392245"/>
    <lineage>
        <taxon>Eukaryota</taxon>
        <taxon>Fungi</taxon>
        <taxon>Dikarya</taxon>
        <taxon>Ascomycota</taxon>
        <taxon>Pezizomycotina</taxon>
        <taxon>Dothideomycetes</taxon>
        <taxon>Pleosporomycetidae</taxon>
        <taxon>Pleosporales</taxon>
        <taxon>Dothidotthiaceae</taxon>
        <taxon>Dothidotthia</taxon>
    </lineage>
</organism>
<dbReference type="InterPro" id="IPR001525">
    <property type="entry name" value="C5_MeTfrase"/>
</dbReference>
<evidence type="ECO:0000256" key="6">
    <source>
        <dbReference type="SAM" id="MobiDB-lite"/>
    </source>
</evidence>
<keyword evidence="3 5" id="KW-0808">Transferase</keyword>
<name>A0A6A6AIZ1_9PLEO</name>
<dbReference type="Proteomes" id="UP000799771">
    <property type="component" value="Unassembled WGS sequence"/>
</dbReference>
<protein>
    <recommendedName>
        <fullName evidence="1">DNA (cytosine-5-)-methyltransferase</fullName>
        <ecNumber evidence="1">2.1.1.37</ecNumber>
    </recommendedName>
</protein>
<dbReference type="PANTHER" id="PTHR10629:SF52">
    <property type="entry name" value="DNA (CYTOSINE-5)-METHYLTRANSFERASE 1"/>
    <property type="match status" value="1"/>
</dbReference>
<keyword evidence="8" id="KW-1185">Reference proteome</keyword>
<dbReference type="PANTHER" id="PTHR10629">
    <property type="entry name" value="CYTOSINE-SPECIFIC METHYLTRANSFERASE"/>
    <property type="match status" value="1"/>
</dbReference>
<accession>A0A6A6AIZ1</accession>
<feature type="region of interest" description="Disordered" evidence="6">
    <location>
        <begin position="686"/>
        <end position="728"/>
    </location>
</feature>
<dbReference type="Pfam" id="PF00145">
    <property type="entry name" value="DNA_methylase"/>
    <property type="match status" value="1"/>
</dbReference>
<sequence length="753" mass="85711">MSGNSLAEAISFLDINDDDDPANFSEDEVDVQAYDTEDLDEDGPITTGDEDDDFGFFDFIPPALVPDPTEIELPWHILESGVTVHPGTVIELRDHTDRKTKHMTSGDFLFVKHIIEDLASEEVILRGYRLRRCSSLRPLFDNKLNDLFMLIEMHNHDKRPRSIQGLNDVSPEDVVCLRRCTFTNLNYEAFGLRHSNPQGPQRLKTQDEVRQWIFHQGQLICRWVHVVELHKEDKSYGGEVRRMYKREVTEFMQHVHTPRPVVPSSSQRSTPTLSLSSSKPSSDDEDRIELTTSAQHIPQKSRVFTFGDGYCGAGGVSDGARQAGYRVLWGLENDPCAMAAYQKNFPGAMHLNWDAQDLPDKATRYQHGCDHLHMSCPCCFWSEAHTSAGANDEANILTLYTVEAWLHKLKSTRFSLEQAPGLLKLSKHRGYFRNLLNGILLRGYNVRYKIQDQAWFGIPQHRRRLIFVGSKIGFPLPPFPSPTHGPDGSGLKRFVTIEDALRPLHQQWRRFRHDTYHQPKLESFMDGTQVNPHISLAKCVTTSGGDNTHYSGSRSYTVREFSLLQGLSLGFHFEGSITSAKKQCGNVWPSATNKVYFLLWAAHHEAFDHGLIDAEDEVLDLYDFLEAKGVSLSHPAPTEFDLFDSSSPRSEAQHPDYRYLHRIEKTVKPLFPLSLWARAKDLAPIPQSRPRAEPDMGFGLSGNKSSSRSRSTSTSLRPIKRERTVSHKTEQEEVDFYEDLFQAQDTGNFYDFT</sequence>
<keyword evidence="4 5" id="KW-0949">S-adenosyl-L-methionine</keyword>
<proteinExistence type="inferred from homology"/>
<dbReference type="GO" id="GO:0005634">
    <property type="term" value="C:nucleus"/>
    <property type="evidence" value="ECO:0007669"/>
    <property type="project" value="TreeGrafter"/>
</dbReference>
<dbReference type="GeneID" id="54406179"/>
<dbReference type="OrthoDB" id="414133at2759"/>
<dbReference type="EMBL" id="ML977503">
    <property type="protein sequence ID" value="KAF2131193.1"/>
    <property type="molecule type" value="Genomic_DNA"/>
</dbReference>
<dbReference type="GO" id="GO:0044027">
    <property type="term" value="P:negative regulation of gene expression via chromosomal CpG island methylation"/>
    <property type="evidence" value="ECO:0007669"/>
    <property type="project" value="TreeGrafter"/>
</dbReference>
<dbReference type="EC" id="2.1.1.37" evidence="1"/>
<feature type="region of interest" description="Disordered" evidence="6">
    <location>
        <begin position="255"/>
        <end position="288"/>
    </location>
</feature>
<evidence type="ECO:0000313" key="7">
    <source>
        <dbReference type="EMBL" id="KAF2131193.1"/>
    </source>
</evidence>
<reference evidence="7" key="1">
    <citation type="journal article" date="2020" name="Stud. Mycol.">
        <title>101 Dothideomycetes genomes: a test case for predicting lifestyles and emergence of pathogens.</title>
        <authorList>
            <person name="Haridas S."/>
            <person name="Albert R."/>
            <person name="Binder M."/>
            <person name="Bloem J."/>
            <person name="Labutti K."/>
            <person name="Salamov A."/>
            <person name="Andreopoulos B."/>
            <person name="Baker S."/>
            <person name="Barry K."/>
            <person name="Bills G."/>
            <person name="Bluhm B."/>
            <person name="Cannon C."/>
            <person name="Castanera R."/>
            <person name="Culley D."/>
            <person name="Daum C."/>
            <person name="Ezra D."/>
            <person name="Gonzalez J."/>
            <person name="Henrissat B."/>
            <person name="Kuo A."/>
            <person name="Liang C."/>
            <person name="Lipzen A."/>
            <person name="Lutzoni F."/>
            <person name="Magnuson J."/>
            <person name="Mondo S."/>
            <person name="Nolan M."/>
            <person name="Ohm R."/>
            <person name="Pangilinan J."/>
            <person name="Park H.-J."/>
            <person name="Ramirez L."/>
            <person name="Alfaro M."/>
            <person name="Sun H."/>
            <person name="Tritt A."/>
            <person name="Yoshinaga Y."/>
            <person name="Zwiers L.-H."/>
            <person name="Turgeon B."/>
            <person name="Goodwin S."/>
            <person name="Spatafora J."/>
            <person name="Crous P."/>
            <person name="Grigoriev I."/>
        </authorList>
    </citation>
    <scope>NUCLEOTIDE SEQUENCE</scope>
    <source>
        <strain evidence="7">CBS 119687</strain>
    </source>
</reference>
<dbReference type="Gene3D" id="3.40.50.150">
    <property type="entry name" value="Vaccinia Virus protein VP39"/>
    <property type="match status" value="1"/>
</dbReference>
<feature type="compositionally biased region" description="Low complexity" evidence="6">
    <location>
        <begin position="705"/>
        <end position="715"/>
    </location>
</feature>
<comment type="similarity">
    <text evidence="5">Belongs to the class I-like SAM-binding methyltransferase superfamily. C5-methyltransferase family.</text>
</comment>
<dbReference type="GO" id="GO:0003677">
    <property type="term" value="F:DNA binding"/>
    <property type="evidence" value="ECO:0007669"/>
    <property type="project" value="TreeGrafter"/>
</dbReference>
<dbReference type="RefSeq" id="XP_033525580.1">
    <property type="nucleotide sequence ID" value="XM_033665747.1"/>
</dbReference>
<feature type="active site" evidence="5">
    <location>
        <position position="378"/>
    </location>
</feature>
<evidence type="ECO:0000256" key="1">
    <source>
        <dbReference type="ARBA" id="ARBA00011975"/>
    </source>
</evidence>
<dbReference type="InterPro" id="IPR029063">
    <property type="entry name" value="SAM-dependent_MTases_sf"/>
</dbReference>